<keyword evidence="1" id="KW-1133">Transmembrane helix</keyword>
<feature type="non-terminal residue" evidence="3">
    <location>
        <position position="263"/>
    </location>
</feature>
<feature type="transmembrane region" description="Helical" evidence="1">
    <location>
        <begin position="7"/>
        <end position="29"/>
    </location>
</feature>
<dbReference type="InterPro" id="IPR003018">
    <property type="entry name" value="GAF"/>
</dbReference>
<dbReference type="SMART" id="SM00065">
    <property type="entry name" value="GAF"/>
    <property type="match status" value="1"/>
</dbReference>
<sequence length="263" mass="30236">VVRKGLAYLLTSTAVASAYIGVLTLLNWRLGATNIPVWTHVLLVILLAFSLHPLWRRAQHVVDRWFYRQRYDFLRELEHFSREAHDITDIRQLGYSLVKLVNRALQTASAYLLLRSESGDFTTVASVGNNTAPLTVKSHNPVLEWLQSHKDTLYQRDLSIIPQFQALTSRERKELAERGTELLVALKTKKGQLVGLLVLGKKLSHQSYSWEDERLVLTVADRATVELENARLYGELLRDVTKRKKMEAALRESEEKLRLMFES</sequence>
<dbReference type="EMBL" id="BARU01031581">
    <property type="protein sequence ID" value="GAH62344.1"/>
    <property type="molecule type" value="Genomic_DNA"/>
</dbReference>
<evidence type="ECO:0000313" key="3">
    <source>
        <dbReference type="EMBL" id="GAH62344.1"/>
    </source>
</evidence>
<protein>
    <recommendedName>
        <fullName evidence="2">GAF domain-containing protein</fullName>
    </recommendedName>
</protein>
<evidence type="ECO:0000256" key="1">
    <source>
        <dbReference type="SAM" id="Phobius"/>
    </source>
</evidence>
<name>X1I8A5_9ZZZZ</name>
<organism evidence="3">
    <name type="scientific">marine sediment metagenome</name>
    <dbReference type="NCBI Taxonomy" id="412755"/>
    <lineage>
        <taxon>unclassified sequences</taxon>
        <taxon>metagenomes</taxon>
        <taxon>ecological metagenomes</taxon>
    </lineage>
</organism>
<reference evidence="3" key="1">
    <citation type="journal article" date="2014" name="Front. Microbiol.">
        <title>High frequency of phylogenetically diverse reductive dehalogenase-homologous genes in deep subseafloor sedimentary metagenomes.</title>
        <authorList>
            <person name="Kawai M."/>
            <person name="Futagami T."/>
            <person name="Toyoda A."/>
            <person name="Takaki Y."/>
            <person name="Nishi S."/>
            <person name="Hori S."/>
            <person name="Arai W."/>
            <person name="Tsubouchi T."/>
            <person name="Morono Y."/>
            <person name="Uchiyama I."/>
            <person name="Ito T."/>
            <person name="Fujiyama A."/>
            <person name="Inagaki F."/>
            <person name="Takami H."/>
        </authorList>
    </citation>
    <scope>NUCLEOTIDE SEQUENCE</scope>
    <source>
        <strain evidence="3">Expedition CK06-06</strain>
    </source>
</reference>
<accession>X1I8A5</accession>
<feature type="domain" description="GAF" evidence="2">
    <location>
        <begin position="89"/>
        <end position="237"/>
    </location>
</feature>
<dbReference type="InterPro" id="IPR029016">
    <property type="entry name" value="GAF-like_dom_sf"/>
</dbReference>
<comment type="caution">
    <text evidence="3">The sequence shown here is derived from an EMBL/GenBank/DDBJ whole genome shotgun (WGS) entry which is preliminary data.</text>
</comment>
<keyword evidence="1" id="KW-0812">Transmembrane</keyword>
<dbReference type="Gene3D" id="3.30.450.40">
    <property type="match status" value="1"/>
</dbReference>
<dbReference type="AlphaFoldDB" id="X1I8A5"/>
<gene>
    <name evidence="3" type="ORF">S03H2_49933</name>
</gene>
<proteinExistence type="predicted"/>
<keyword evidence="1" id="KW-0472">Membrane</keyword>
<evidence type="ECO:0000259" key="2">
    <source>
        <dbReference type="SMART" id="SM00065"/>
    </source>
</evidence>
<dbReference type="SUPFAM" id="SSF55781">
    <property type="entry name" value="GAF domain-like"/>
    <property type="match status" value="1"/>
</dbReference>
<feature type="transmembrane region" description="Helical" evidence="1">
    <location>
        <begin position="35"/>
        <end position="55"/>
    </location>
</feature>
<feature type="non-terminal residue" evidence="3">
    <location>
        <position position="1"/>
    </location>
</feature>